<feature type="domain" description="EF-hand" evidence="3">
    <location>
        <begin position="27"/>
        <end position="62"/>
    </location>
</feature>
<dbReference type="GO" id="GO:0005509">
    <property type="term" value="F:calcium ion binding"/>
    <property type="evidence" value="ECO:0007669"/>
    <property type="project" value="InterPro"/>
</dbReference>
<evidence type="ECO:0000256" key="2">
    <source>
        <dbReference type="SAM" id="SignalP"/>
    </source>
</evidence>
<feature type="compositionally biased region" description="Basic and acidic residues" evidence="1">
    <location>
        <begin position="67"/>
        <end position="80"/>
    </location>
</feature>
<name>A0A9X1L0M5_9FLAO</name>
<accession>A0A9X1L0M5</accession>
<feature type="chain" id="PRO_5040779924" evidence="2">
    <location>
        <begin position="23"/>
        <end position="88"/>
    </location>
</feature>
<dbReference type="SUPFAM" id="SSF47473">
    <property type="entry name" value="EF-hand"/>
    <property type="match status" value="1"/>
</dbReference>
<evidence type="ECO:0000259" key="3">
    <source>
        <dbReference type="PROSITE" id="PS50222"/>
    </source>
</evidence>
<keyword evidence="5" id="KW-1185">Reference proteome</keyword>
<reference evidence="4" key="1">
    <citation type="submission" date="2021-10" db="EMBL/GenBank/DDBJ databases">
        <title>Tamlana sargassums sp. nov., and Tamlana laminarinivorans sp. nov., two new bacteria isolated from the brown alga.</title>
        <authorList>
            <person name="Li J."/>
        </authorList>
    </citation>
    <scope>NUCLEOTIDE SEQUENCE</scope>
    <source>
        <strain evidence="4">PT2-4</strain>
    </source>
</reference>
<evidence type="ECO:0000313" key="5">
    <source>
        <dbReference type="Proteomes" id="UP001139199"/>
    </source>
</evidence>
<keyword evidence="2" id="KW-0732">Signal</keyword>
<dbReference type="InterPro" id="IPR018247">
    <property type="entry name" value="EF_Hand_1_Ca_BS"/>
</dbReference>
<dbReference type="PROSITE" id="PS00018">
    <property type="entry name" value="EF_HAND_1"/>
    <property type="match status" value="2"/>
</dbReference>
<dbReference type="AlphaFoldDB" id="A0A9X1L0M5"/>
<dbReference type="Gene3D" id="1.10.238.10">
    <property type="entry name" value="EF-hand"/>
    <property type="match status" value="1"/>
</dbReference>
<dbReference type="Proteomes" id="UP001139199">
    <property type="component" value="Unassembled WGS sequence"/>
</dbReference>
<organism evidence="4 5">
    <name type="scientific">Neotamlana laminarinivorans</name>
    <dbReference type="NCBI Taxonomy" id="2883124"/>
    <lineage>
        <taxon>Bacteria</taxon>
        <taxon>Pseudomonadati</taxon>
        <taxon>Bacteroidota</taxon>
        <taxon>Flavobacteriia</taxon>
        <taxon>Flavobacteriales</taxon>
        <taxon>Flavobacteriaceae</taxon>
        <taxon>Neotamlana</taxon>
    </lineage>
</organism>
<comment type="caution">
    <text evidence="4">The sequence shown here is derived from an EMBL/GenBank/DDBJ whole genome shotgun (WGS) entry which is preliminary data.</text>
</comment>
<proteinExistence type="predicted"/>
<evidence type="ECO:0000313" key="4">
    <source>
        <dbReference type="EMBL" id="MCB4797730.1"/>
    </source>
</evidence>
<dbReference type="InterPro" id="IPR011992">
    <property type="entry name" value="EF-hand-dom_pair"/>
</dbReference>
<dbReference type="Pfam" id="PF13202">
    <property type="entry name" value="EF-hand_5"/>
    <property type="match status" value="1"/>
</dbReference>
<gene>
    <name evidence="4" type="ORF">LG649_02665</name>
</gene>
<dbReference type="InterPro" id="IPR002048">
    <property type="entry name" value="EF_hand_dom"/>
</dbReference>
<evidence type="ECO:0000256" key="1">
    <source>
        <dbReference type="SAM" id="MobiDB-lite"/>
    </source>
</evidence>
<feature type="signal peptide" evidence="2">
    <location>
        <begin position="1"/>
        <end position="22"/>
    </location>
</feature>
<dbReference type="EMBL" id="JAJAPW010000001">
    <property type="protein sequence ID" value="MCB4797730.1"/>
    <property type="molecule type" value="Genomic_DNA"/>
</dbReference>
<dbReference type="RefSeq" id="WP_226540614.1">
    <property type="nucleotide sequence ID" value="NZ_JAJAPW010000001.1"/>
</dbReference>
<sequence length="88" mass="9966">MKSKTILLSLITMIAMAFSVNAQEERKEPPTVDEIFKELDANEDDLLSEDEVKGPLKENFAKIDANEDGYLSKEEVENAKPKGRKPRQ</sequence>
<feature type="region of interest" description="Disordered" evidence="1">
    <location>
        <begin position="67"/>
        <end position="88"/>
    </location>
</feature>
<protein>
    <submittedName>
        <fullName evidence="4">EF-hand domain-containing protein</fullName>
    </submittedName>
</protein>
<dbReference type="PROSITE" id="PS50222">
    <property type="entry name" value="EF_HAND_2"/>
    <property type="match status" value="1"/>
</dbReference>